<dbReference type="EMBL" id="LUTY01001927">
    <property type="protein sequence ID" value="OAD21025.1"/>
    <property type="molecule type" value="Genomic_DNA"/>
</dbReference>
<dbReference type="SUPFAM" id="SSF53271">
    <property type="entry name" value="PRTase-like"/>
    <property type="match status" value="1"/>
</dbReference>
<accession>A0A0A6NYK9</accession>
<dbReference type="AlphaFoldDB" id="A0A0A6NYK9"/>
<evidence type="ECO:0000259" key="2">
    <source>
        <dbReference type="Pfam" id="PF18912"/>
    </source>
</evidence>
<dbReference type="InterPro" id="IPR000836">
    <property type="entry name" value="PRTase_dom"/>
</dbReference>
<dbReference type="InterPro" id="IPR044005">
    <property type="entry name" value="DZR_2"/>
</dbReference>
<reference evidence="3 4" key="1">
    <citation type="submission" date="2016-05" db="EMBL/GenBank/DDBJ databases">
        <title>Single-cell genome of chain-forming Candidatus Thiomargarita nelsonii and comparison to other large sulfur-oxidizing bacteria.</title>
        <authorList>
            <person name="Winkel M."/>
            <person name="Salman V."/>
            <person name="Woyke T."/>
            <person name="Schulz-Vogt H."/>
            <person name="Richter M."/>
            <person name="Flood B."/>
            <person name="Bailey J."/>
            <person name="Amann R."/>
            <person name="Mussmann M."/>
        </authorList>
    </citation>
    <scope>NUCLEOTIDE SEQUENCE [LARGE SCALE GENOMIC DNA]</scope>
    <source>
        <strain evidence="3 4">THI036</strain>
    </source>
</reference>
<dbReference type="PANTHER" id="PTHR47505:SF1">
    <property type="entry name" value="DNA UTILIZATION PROTEIN YHGH"/>
    <property type="match status" value="1"/>
</dbReference>
<protein>
    <submittedName>
        <fullName evidence="3">Competence protein F</fullName>
    </submittedName>
</protein>
<dbReference type="InterPro" id="IPR029057">
    <property type="entry name" value="PRTase-like"/>
</dbReference>
<comment type="similarity">
    <text evidence="1">Belongs to the ComF/GntX family.</text>
</comment>
<evidence type="ECO:0000313" key="4">
    <source>
        <dbReference type="Proteomes" id="UP000076962"/>
    </source>
</evidence>
<dbReference type="PATRIC" id="fig|1003181.4.peg.4326"/>
<gene>
    <name evidence="3" type="ORF">THIOM_003219</name>
</gene>
<name>A0A0A6NYK9_9GAMM</name>
<organism evidence="3 4">
    <name type="scientific">Candidatus Thiomargarita nelsonii</name>
    <dbReference type="NCBI Taxonomy" id="1003181"/>
    <lineage>
        <taxon>Bacteria</taxon>
        <taxon>Pseudomonadati</taxon>
        <taxon>Pseudomonadota</taxon>
        <taxon>Gammaproteobacteria</taxon>
        <taxon>Thiotrichales</taxon>
        <taxon>Thiotrichaceae</taxon>
        <taxon>Thiomargarita</taxon>
    </lineage>
</organism>
<dbReference type="Pfam" id="PF18912">
    <property type="entry name" value="DZR_2"/>
    <property type="match status" value="1"/>
</dbReference>
<evidence type="ECO:0000256" key="1">
    <source>
        <dbReference type="ARBA" id="ARBA00008007"/>
    </source>
</evidence>
<keyword evidence="4" id="KW-1185">Reference proteome</keyword>
<comment type="caution">
    <text evidence="3">The sequence shown here is derived from an EMBL/GenBank/DDBJ whole genome shotgun (WGS) entry which is preliminary data.</text>
</comment>
<dbReference type="Gene3D" id="3.40.50.2020">
    <property type="match status" value="1"/>
</dbReference>
<dbReference type="Proteomes" id="UP000076962">
    <property type="component" value="Unassembled WGS sequence"/>
</dbReference>
<dbReference type="PANTHER" id="PTHR47505">
    <property type="entry name" value="DNA UTILIZATION PROTEIN YHGH"/>
    <property type="match status" value="1"/>
</dbReference>
<feature type="domain" description="Double zinc ribbon" evidence="2">
    <location>
        <begin position="7"/>
        <end position="57"/>
    </location>
</feature>
<sequence>MNRYFHQFILPQSCFLCGDSSTQTLCTACLADLPYHNTACIYCAKTLEKQGVCSQCQTQSPPYTHTQAVFTYTYPIDKLIPAAKFHHNLAVLNLLGKLMAQHLIIEPRPDILIPVPLHSKRLRQRGYNQSLELAKRITKQTGIPLDYKACKRIKNTCPQTSLSAKQRQSNLVDAFSVLRLPPQWQHIVLIDDVMTTGTTVTELARVWLEAGVQRVDVWCCARR</sequence>
<evidence type="ECO:0000313" key="3">
    <source>
        <dbReference type="EMBL" id="OAD21025.1"/>
    </source>
</evidence>
<dbReference type="InterPro" id="IPR051910">
    <property type="entry name" value="ComF/GntX_DNA_util-trans"/>
</dbReference>
<dbReference type="CDD" id="cd06223">
    <property type="entry name" value="PRTases_typeI"/>
    <property type="match status" value="1"/>
</dbReference>
<proteinExistence type="inferred from homology"/>